<sequence length="256" mass="27448">MTPPFITSELLAAAGVRHAFFTREGGVSQGLYASLNVGVGSSDDPAAVAENRARCAQALGVTPERLAGLYQIHSPDCLTLDHAQQAAERPKADAWATALPGVALAVLTADCAPVLLADPQAGVVAAAHAGWKGALAGVTDATLERMEALGARRDRIVAAIGPCIGPDSYEVDESFEARFLDESREAARFFRPGEAADRRWFDLPAYVLWRLSRAGVTQAEWTGQDTCADEARFFSNRRAFKRGDPDFGRMMSAIRL</sequence>
<comment type="caution">
    <text evidence="11">The sequence shown here is derived from an EMBL/GenBank/DDBJ whole genome shotgun (WGS) entry which is preliminary data.</text>
</comment>
<accession>A0ABT8SMQ2</accession>
<dbReference type="SUPFAM" id="SSF64438">
    <property type="entry name" value="CNF1/YfiH-like putative cysteine hydrolases"/>
    <property type="match status" value="1"/>
</dbReference>
<reference evidence="11" key="1">
    <citation type="submission" date="2023-07" db="EMBL/GenBank/DDBJ databases">
        <title>Brevundimonas soil sp. nov., isolated from the soil of chemical plant.</title>
        <authorList>
            <person name="Wu N."/>
        </authorList>
    </citation>
    <scope>NUCLEOTIDE SEQUENCE</scope>
    <source>
        <strain evidence="11">XZ-24</strain>
    </source>
</reference>
<comment type="catalytic activity">
    <reaction evidence="8">
        <text>adenosine + phosphate = alpha-D-ribose 1-phosphate + adenine</text>
        <dbReference type="Rhea" id="RHEA:27642"/>
        <dbReference type="ChEBI" id="CHEBI:16335"/>
        <dbReference type="ChEBI" id="CHEBI:16708"/>
        <dbReference type="ChEBI" id="CHEBI:43474"/>
        <dbReference type="ChEBI" id="CHEBI:57720"/>
        <dbReference type="EC" id="2.4.2.1"/>
    </reaction>
    <physiologicalReaction direction="left-to-right" evidence="8">
        <dbReference type="Rhea" id="RHEA:27643"/>
    </physiologicalReaction>
</comment>
<keyword evidence="5" id="KW-0378">Hydrolase</keyword>
<dbReference type="PANTHER" id="PTHR30616">
    <property type="entry name" value="UNCHARACTERIZED PROTEIN YFIH"/>
    <property type="match status" value="1"/>
</dbReference>
<evidence type="ECO:0000313" key="12">
    <source>
        <dbReference type="Proteomes" id="UP001169063"/>
    </source>
</evidence>
<name>A0ABT8SMQ2_9CAUL</name>
<comment type="catalytic activity">
    <reaction evidence="7">
        <text>adenosine + H2O + H(+) = inosine + NH4(+)</text>
        <dbReference type="Rhea" id="RHEA:24408"/>
        <dbReference type="ChEBI" id="CHEBI:15377"/>
        <dbReference type="ChEBI" id="CHEBI:15378"/>
        <dbReference type="ChEBI" id="CHEBI:16335"/>
        <dbReference type="ChEBI" id="CHEBI:17596"/>
        <dbReference type="ChEBI" id="CHEBI:28938"/>
        <dbReference type="EC" id="3.5.4.4"/>
    </reaction>
    <physiologicalReaction direction="left-to-right" evidence="7">
        <dbReference type="Rhea" id="RHEA:24409"/>
    </physiologicalReaction>
</comment>
<dbReference type="NCBIfam" id="TIGR00726">
    <property type="entry name" value="peptidoglycan editing factor PgeF"/>
    <property type="match status" value="1"/>
</dbReference>
<proteinExistence type="inferred from homology"/>
<evidence type="ECO:0000313" key="11">
    <source>
        <dbReference type="EMBL" id="MDO1559761.1"/>
    </source>
</evidence>
<comment type="similarity">
    <text evidence="2 10">Belongs to the purine nucleoside phosphorylase YfiH/LACC1 family.</text>
</comment>
<gene>
    <name evidence="11" type="primary">pgeF</name>
    <name evidence="11" type="ORF">Q0812_10020</name>
</gene>
<organism evidence="11 12">
    <name type="scientific">Peiella sedimenti</name>
    <dbReference type="NCBI Taxonomy" id="3061083"/>
    <lineage>
        <taxon>Bacteria</taxon>
        <taxon>Pseudomonadati</taxon>
        <taxon>Pseudomonadota</taxon>
        <taxon>Alphaproteobacteria</taxon>
        <taxon>Caulobacterales</taxon>
        <taxon>Caulobacteraceae</taxon>
        <taxon>Peiella</taxon>
    </lineage>
</organism>
<protein>
    <recommendedName>
        <fullName evidence="10">Purine nucleoside phosphorylase</fullName>
    </recommendedName>
</protein>
<dbReference type="Gene3D" id="3.60.140.10">
    <property type="entry name" value="CNF1/YfiH-like putative cysteine hydrolases"/>
    <property type="match status" value="1"/>
</dbReference>
<dbReference type="InterPro" id="IPR003730">
    <property type="entry name" value="Cu_polyphenol_OxRdtase"/>
</dbReference>
<evidence type="ECO:0000256" key="9">
    <source>
        <dbReference type="ARBA" id="ARBA00049893"/>
    </source>
</evidence>
<evidence type="ECO:0000256" key="6">
    <source>
        <dbReference type="ARBA" id="ARBA00022833"/>
    </source>
</evidence>
<evidence type="ECO:0000256" key="2">
    <source>
        <dbReference type="ARBA" id="ARBA00007353"/>
    </source>
</evidence>
<evidence type="ECO:0000256" key="4">
    <source>
        <dbReference type="ARBA" id="ARBA00022723"/>
    </source>
</evidence>
<evidence type="ECO:0000256" key="7">
    <source>
        <dbReference type="ARBA" id="ARBA00047989"/>
    </source>
</evidence>
<keyword evidence="3" id="KW-0808">Transferase</keyword>
<dbReference type="InterPro" id="IPR011324">
    <property type="entry name" value="Cytotoxic_necrot_fac-like_cat"/>
</dbReference>
<comment type="catalytic activity">
    <reaction evidence="9">
        <text>S-methyl-5'-thioadenosine + phosphate = 5-(methylsulfanyl)-alpha-D-ribose 1-phosphate + adenine</text>
        <dbReference type="Rhea" id="RHEA:11852"/>
        <dbReference type="ChEBI" id="CHEBI:16708"/>
        <dbReference type="ChEBI" id="CHEBI:17509"/>
        <dbReference type="ChEBI" id="CHEBI:43474"/>
        <dbReference type="ChEBI" id="CHEBI:58533"/>
        <dbReference type="EC" id="2.4.2.28"/>
    </reaction>
    <physiologicalReaction direction="left-to-right" evidence="9">
        <dbReference type="Rhea" id="RHEA:11853"/>
    </physiologicalReaction>
</comment>
<keyword evidence="12" id="KW-1185">Reference proteome</keyword>
<evidence type="ECO:0000256" key="1">
    <source>
        <dbReference type="ARBA" id="ARBA00000553"/>
    </source>
</evidence>
<evidence type="ECO:0000256" key="5">
    <source>
        <dbReference type="ARBA" id="ARBA00022801"/>
    </source>
</evidence>
<evidence type="ECO:0000256" key="3">
    <source>
        <dbReference type="ARBA" id="ARBA00022679"/>
    </source>
</evidence>
<dbReference type="EMBL" id="JAUKTR010000004">
    <property type="protein sequence ID" value="MDO1559761.1"/>
    <property type="molecule type" value="Genomic_DNA"/>
</dbReference>
<evidence type="ECO:0000256" key="8">
    <source>
        <dbReference type="ARBA" id="ARBA00048968"/>
    </source>
</evidence>
<keyword evidence="4" id="KW-0479">Metal-binding</keyword>
<keyword evidence="6" id="KW-0862">Zinc</keyword>
<dbReference type="Pfam" id="PF02578">
    <property type="entry name" value="Cu-oxidase_4"/>
    <property type="match status" value="1"/>
</dbReference>
<comment type="catalytic activity">
    <reaction evidence="1">
        <text>inosine + phosphate = alpha-D-ribose 1-phosphate + hypoxanthine</text>
        <dbReference type="Rhea" id="RHEA:27646"/>
        <dbReference type="ChEBI" id="CHEBI:17368"/>
        <dbReference type="ChEBI" id="CHEBI:17596"/>
        <dbReference type="ChEBI" id="CHEBI:43474"/>
        <dbReference type="ChEBI" id="CHEBI:57720"/>
        <dbReference type="EC" id="2.4.2.1"/>
    </reaction>
    <physiologicalReaction direction="left-to-right" evidence="1">
        <dbReference type="Rhea" id="RHEA:27647"/>
    </physiologicalReaction>
</comment>
<dbReference type="CDD" id="cd16833">
    <property type="entry name" value="YfiH"/>
    <property type="match status" value="1"/>
</dbReference>
<dbReference type="RefSeq" id="WP_302110194.1">
    <property type="nucleotide sequence ID" value="NZ_JAUKTR010000004.1"/>
</dbReference>
<evidence type="ECO:0000256" key="10">
    <source>
        <dbReference type="RuleBase" id="RU361274"/>
    </source>
</evidence>
<dbReference type="PANTHER" id="PTHR30616:SF2">
    <property type="entry name" value="PURINE NUCLEOSIDE PHOSPHORYLASE LACC1"/>
    <property type="match status" value="1"/>
</dbReference>
<dbReference type="InterPro" id="IPR038371">
    <property type="entry name" value="Cu_polyphenol_OxRdtase_sf"/>
</dbReference>
<dbReference type="Proteomes" id="UP001169063">
    <property type="component" value="Unassembled WGS sequence"/>
</dbReference>